<evidence type="ECO:0000313" key="3">
    <source>
        <dbReference type="Proteomes" id="UP001231189"/>
    </source>
</evidence>
<protein>
    <submittedName>
        <fullName evidence="2">Uncharacterized protein</fullName>
    </submittedName>
</protein>
<proteinExistence type="predicted"/>
<evidence type="ECO:0000313" key="2">
    <source>
        <dbReference type="EMBL" id="KAK1619498.1"/>
    </source>
</evidence>
<reference evidence="2" key="1">
    <citation type="submission" date="2023-07" db="EMBL/GenBank/DDBJ databases">
        <title>A chromosome-level genome assembly of Lolium multiflorum.</title>
        <authorList>
            <person name="Chen Y."/>
            <person name="Copetti D."/>
            <person name="Kolliker R."/>
            <person name="Studer B."/>
        </authorList>
    </citation>
    <scope>NUCLEOTIDE SEQUENCE</scope>
    <source>
        <strain evidence="2">02402/16</strain>
        <tissue evidence="2">Leaf</tissue>
    </source>
</reference>
<feature type="transmembrane region" description="Helical" evidence="1">
    <location>
        <begin position="298"/>
        <end position="320"/>
    </location>
</feature>
<evidence type="ECO:0000256" key="1">
    <source>
        <dbReference type="SAM" id="Phobius"/>
    </source>
</evidence>
<gene>
    <name evidence="2" type="ORF">QYE76_025015</name>
</gene>
<comment type="caution">
    <text evidence="2">The sequence shown here is derived from an EMBL/GenBank/DDBJ whole genome shotgun (WGS) entry which is preliminary data.</text>
</comment>
<keyword evidence="3" id="KW-1185">Reference proteome</keyword>
<dbReference type="Proteomes" id="UP001231189">
    <property type="component" value="Unassembled WGS sequence"/>
</dbReference>
<keyword evidence="1" id="KW-0812">Transmembrane</keyword>
<organism evidence="2 3">
    <name type="scientific">Lolium multiflorum</name>
    <name type="common">Italian ryegrass</name>
    <name type="synonym">Lolium perenne subsp. multiflorum</name>
    <dbReference type="NCBI Taxonomy" id="4521"/>
    <lineage>
        <taxon>Eukaryota</taxon>
        <taxon>Viridiplantae</taxon>
        <taxon>Streptophyta</taxon>
        <taxon>Embryophyta</taxon>
        <taxon>Tracheophyta</taxon>
        <taxon>Spermatophyta</taxon>
        <taxon>Magnoliopsida</taxon>
        <taxon>Liliopsida</taxon>
        <taxon>Poales</taxon>
        <taxon>Poaceae</taxon>
        <taxon>BOP clade</taxon>
        <taxon>Pooideae</taxon>
        <taxon>Poodae</taxon>
        <taxon>Poeae</taxon>
        <taxon>Poeae Chloroplast Group 2 (Poeae type)</taxon>
        <taxon>Loliodinae</taxon>
        <taxon>Loliinae</taxon>
        <taxon>Lolium</taxon>
    </lineage>
</organism>
<keyword evidence="1" id="KW-1133">Transmembrane helix</keyword>
<dbReference type="AlphaFoldDB" id="A0AAD8RHS1"/>
<keyword evidence="1" id="KW-0472">Membrane</keyword>
<name>A0AAD8RHS1_LOLMU</name>
<sequence>MASRSSSRRVSSTRVQAFSTRLVSPLVRIGHWLLLLLGFFVFHIDLKLRVQEDRLCNVGLVEASVGSSYALAPVAEVQAPCARCTPTKSRWWPCGEACWLHGGDAWWVMSLVVMSTAEATLKKSEGIGCRRRPRAIDIDGGDIADTGGSGFDGHGCSRLSAFRCRVDSRWARTMPSWTCLLSAPTSMQTHRFPKFGGGGGRWSMATSHPRQRCLALYHRVEEALPIGSHGEDVGFGSRGHGRHNALDEEETRAVEGDEPILRGESRQHLEVSFVRRSSLARTSVTCCKVSNTEEACRLALFLFVVSDLWLALVLSVALLIM</sequence>
<dbReference type="EMBL" id="JAUUTY010000006">
    <property type="protein sequence ID" value="KAK1619498.1"/>
    <property type="molecule type" value="Genomic_DNA"/>
</dbReference>
<accession>A0AAD8RHS1</accession>
<feature type="transmembrane region" description="Helical" evidence="1">
    <location>
        <begin position="21"/>
        <end position="42"/>
    </location>
</feature>